<keyword evidence="5 8" id="KW-0812">Transmembrane</keyword>
<evidence type="ECO:0000256" key="3">
    <source>
        <dbReference type="ARBA" id="ARBA00022676"/>
    </source>
</evidence>
<dbReference type="PANTHER" id="PTHR33908">
    <property type="entry name" value="MANNOSYLTRANSFERASE YKCB-RELATED"/>
    <property type="match status" value="1"/>
</dbReference>
<proteinExistence type="predicted"/>
<evidence type="ECO:0000256" key="8">
    <source>
        <dbReference type="SAM" id="Phobius"/>
    </source>
</evidence>
<keyword evidence="2" id="KW-1003">Cell membrane</keyword>
<keyword evidence="4" id="KW-0808">Transferase</keyword>
<keyword evidence="10" id="KW-1185">Reference proteome</keyword>
<evidence type="ECO:0000256" key="1">
    <source>
        <dbReference type="ARBA" id="ARBA00004651"/>
    </source>
</evidence>
<keyword evidence="7 8" id="KW-0472">Membrane</keyword>
<dbReference type="OrthoDB" id="345761at2"/>
<dbReference type="PANTHER" id="PTHR33908:SF11">
    <property type="entry name" value="MEMBRANE PROTEIN"/>
    <property type="match status" value="1"/>
</dbReference>
<dbReference type="Proteomes" id="UP000433652">
    <property type="component" value="Unassembled WGS sequence"/>
</dbReference>
<keyword evidence="6 8" id="KW-1133">Transmembrane helix</keyword>
<dbReference type="EMBL" id="WTYM01000029">
    <property type="protein sequence ID" value="MXO58612.1"/>
    <property type="molecule type" value="Genomic_DNA"/>
</dbReference>
<feature type="transmembrane region" description="Helical" evidence="8">
    <location>
        <begin position="267"/>
        <end position="286"/>
    </location>
</feature>
<accession>A0A6I4SW90</accession>
<gene>
    <name evidence="9" type="ORF">GRI89_03530</name>
</gene>
<dbReference type="RefSeq" id="WP_159792258.1">
    <property type="nucleotide sequence ID" value="NZ_WTYM01000029.1"/>
</dbReference>
<feature type="transmembrane region" description="Helical" evidence="8">
    <location>
        <begin position="345"/>
        <end position="363"/>
    </location>
</feature>
<keyword evidence="3" id="KW-0328">Glycosyltransferase</keyword>
<feature type="transmembrane region" description="Helical" evidence="8">
    <location>
        <begin position="298"/>
        <end position="314"/>
    </location>
</feature>
<comment type="subcellular location">
    <subcellularLocation>
        <location evidence="1">Cell membrane</location>
        <topology evidence="1">Multi-pass membrane protein</topology>
    </subcellularLocation>
</comment>
<feature type="transmembrane region" description="Helical" evidence="8">
    <location>
        <begin position="23"/>
        <end position="40"/>
    </location>
</feature>
<dbReference type="AlphaFoldDB" id="A0A6I4SW90"/>
<evidence type="ECO:0000256" key="6">
    <source>
        <dbReference type="ARBA" id="ARBA00022989"/>
    </source>
</evidence>
<feature type="transmembrane region" description="Helical" evidence="8">
    <location>
        <begin position="93"/>
        <end position="112"/>
    </location>
</feature>
<dbReference type="InterPro" id="IPR050297">
    <property type="entry name" value="LipidA_mod_glycosyltrf_83"/>
</dbReference>
<reference evidence="9 10" key="1">
    <citation type="submission" date="2019-12" db="EMBL/GenBank/DDBJ databases">
        <title>Genomic-based taxomic classification of the family Erythrobacteraceae.</title>
        <authorList>
            <person name="Xu L."/>
        </authorList>
    </citation>
    <scope>NUCLEOTIDE SEQUENCE [LARGE SCALE GENOMIC DNA]</scope>
    <source>
        <strain evidence="9 10">MCCC 1K01500</strain>
    </source>
</reference>
<evidence type="ECO:0000256" key="7">
    <source>
        <dbReference type="ARBA" id="ARBA00023136"/>
    </source>
</evidence>
<dbReference type="GO" id="GO:0016763">
    <property type="term" value="F:pentosyltransferase activity"/>
    <property type="evidence" value="ECO:0007669"/>
    <property type="project" value="TreeGrafter"/>
</dbReference>
<evidence type="ECO:0000313" key="10">
    <source>
        <dbReference type="Proteomes" id="UP000433652"/>
    </source>
</evidence>
<comment type="caution">
    <text evidence="9">The sequence shown here is derived from an EMBL/GenBank/DDBJ whole genome shotgun (WGS) entry which is preliminary data.</text>
</comment>
<evidence type="ECO:0000256" key="5">
    <source>
        <dbReference type="ARBA" id="ARBA00022692"/>
    </source>
</evidence>
<dbReference type="GO" id="GO:0005886">
    <property type="term" value="C:plasma membrane"/>
    <property type="evidence" value="ECO:0007669"/>
    <property type="project" value="UniProtKB-SubCell"/>
</dbReference>
<feature type="transmembrane region" description="Helical" evidence="8">
    <location>
        <begin position="214"/>
        <end position="239"/>
    </location>
</feature>
<feature type="transmembrane region" description="Helical" evidence="8">
    <location>
        <begin position="124"/>
        <end position="141"/>
    </location>
</feature>
<organism evidence="9 10">
    <name type="scientific">Croceibacterium salegens</name>
    <dbReference type="NCBI Taxonomy" id="1737568"/>
    <lineage>
        <taxon>Bacteria</taxon>
        <taxon>Pseudomonadati</taxon>
        <taxon>Pseudomonadota</taxon>
        <taxon>Alphaproteobacteria</taxon>
        <taxon>Sphingomonadales</taxon>
        <taxon>Erythrobacteraceae</taxon>
        <taxon>Croceibacterium</taxon>
    </lineage>
</organism>
<dbReference type="GO" id="GO:0009103">
    <property type="term" value="P:lipopolysaccharide biosynthetic process"/>
    <property type="evidence" value="ECO:0007669"/>
    <property type="project" value="UniProtKB-ARBA"/>
</dbReference>
<evidence type="ECO:0000313" key="9">
    <source>
        <dbReference type="EMBL" id="MXO58612.1"/>
    </source>
</evidence>
<name>A0A6I4SW90_9SPHN</name>
<evidence type="ECO:0000256" key="4">
    <source>
        <dbReference type="ARBA" id="ARBA00022679"/>
    </source>
</evidence>
<protein>
    <submittedName>
        <fullName evidence="9">Uncharacterized protein</fullName>
    </submittedName>
</protein>
<sequence length="498" mass="55648">MDATTTIAPSVRRQAASRIPRDWFAAGALLLVLVATRGFWFGDPVADFDEQIYSLIGWRMTHGDLPYVEIWDRKPFLLYAIYFVAHGLFGPSAAAYQFLASLSAFAGAWLVYKLSCELVDRASATVAGSLYLMLMAAYGSYSGQSEIFHTPLMLSMLWLLRDWRRPDAAKRAMAAMLIGGIALQVKYTVLPQCAFFGAWALLGQWRAGTKLPGLVRLAAIFAALGVLPTVLVAAFYAAVGHFDEFWFANFVSFFEREPAFYGRLQPGQLFATLPLMILVFPGLYAALRLNPPRVRETYLLYCAFLVASLATVLLPSTVYLYYYGALVPAAVLVALPIIDRTSPGRFVLPLMLLAGAVYILNFPNRIEHSRSERRVEARLSDAIRPYVNATDKCLYVFDGPGALYRSTGTCIPTRFAYPDHLNNNLERRSLGVDQRAELARILATRPTVIVTANKFMTPQRKENLATIRRVTSEDYRPLTTVALHHRQITAWVLKDETP</sequence>
<evidence type="ECO:0000256" key="2">
    <source>
        <dbReference type="ARBA" id="ARBA00022475"/>
    </source>
</evidence>